<feature type="compositionally biased region" description="Pro residues" evidence="1">
    <location>
        <begin position="161"/>
        <end position="186"/>
    </location>
</feature>
<dbReference type="EMBL" id="LR824545">
    <property type="protein sequence ID" value="CAH1636689.1"/>
    <property type="molecule type" value="Genomic_DNA"/>
</dbReference>
<feature type="compositionally biased region" description="Low complexity" evidence="1">
    <location>
        <begin position="137"/>
        <end position="146"/>
    </location>
</feature>
<dbReference type="Proteomes" id="UP001153321">
    <property type="component" value="Chromosome 14"/>
</dbReference>
<dbReference type="PRINTS" id="PR01217">
    <property type="entry name" value="PRICHEXTENSN"/>
</dbReference>
<organism evidence="2 3">
    <name type="scientific">Spodoptera littoralis</name>
    <name type="common">Egyptian cotton leafworm</name>
    <dbReference type="NCBI Taxonomy" id="7109"/>
    <lineage>
        <taxon>Eukaryota</taxon>
        <taxon>Metazoa</taxon>
        <taxon>Ecdysozoa</taxon>
        <taxon>Arthropoda</taxon>
        <taxon>Hexapoda</taxon>
        <taxon>Insecta</taxon>
        <taxon>Pterygota</taxon>
        <taxon>Neoptera</taxon>
        <taxon>Endopterygota</taxon>
        <taxon>Lepidoptera</taxon>
        <taxon>Glossata</taxon>
        <taxon>Ditrysia</taxon>
        <taxon>Noctuoidea</taxon>
        <taxon>Noctuidae</taxon>
        <taxon>Amphipyrinae</taxon>
        <taxon>Spodoptera</taxon>
    </lineage>
</organism>
<feature type="region of interest" description="Disordered" evidence="1">
    <location>
        <begin position="232"/>
        <end position="277"/>
    </location>
</feature>
<feature type="region of interest" description="Disordered" evidence="1">
    <location>
        <begin position="135"/>
        <end position="203"/>
    </location>
</feature>
<evidence type="ECO:0000313" key="3">
    <source>
        <dbReference type="Proteomes" id="UP001153321"/>
    </source>
</evidence>
<accession>A0A9P0HY60</accession>
<keyword evidence="3" id="KW-1185">Reference proteome</keyword>
<evidence type="ECO:0000256" key="1">
    <source>
        <dbReference type="SAM" id="MobiDB-lite"/>
    </source>
</evidence>
<feature type="compositionally biased region" description="Pro residues" evidence="1">
    <location>
        <begin position="36"/>
        <end position="48"/>
    </location>
</feature>
<protein>
    <submittedName>
        <fullName evidence="2">Uncharacterized protein</fullName>
    </submittedName>
</protein>
<name>A0A9P0HY60_SPOLI</name>
<proteinExistence type="predicted"/>
<feature type="compositionally biased region" description="Pro residues" evidence="1">
    <location>
        <begin position="105"/>
        <end position="121"/>
    </location>
</feature>
<feature type="compositionally biased region" description="Low complexity" evidence="1">
    <location>
        <begin position="187"/>
        <end position="201"/>
    </location>
</feature>
<feature type="region of interest" description="Disordered" evidence="1">
    <location>
        <begin position="28"/>
        <end position="122"/>
    </location>
</feature>
<reference evidence="2" key="1">
    <citation type="submission" date="2022-02" db="EMBL/GenBank/DDBJ databases">
        <authorList>
            <person name="King R."/>
        </authorList>
    </citation>
    <scope>NUCLEOTIDE SEQUENCE</scope>
</reference>
<feature type="compositionally biased region" description="Basic and acidic residues" evidence="1">
    <location>
        <begin position="246"/>
        <end position="262"/>
    </location>
</feature>
<evidence type="ECO:0000313" key="2">
    <source>
        <dbReference type="EMBL" id="CAH1636689.1"/>
    </source>
</evidence>
<sequence>MERRKREPQLEQAQDHLVRKIFSRFRRERSVAAAPAPAPRPAPAAPAPDPERGDPAPSAAPPAAPAAARGKWGRLLATGSLDAGGAAEPPRGAFTRSLSARDRPPAAPDAAPPAAPAPAPALPAASALSLKATFAKGRSASGASSRQDTIEEELEERRPAAAPPPPQPAPPQAAPPPPQATPPAPLPSLQAAHASHDAALAELRRDVRNEVQRLQQKLGRVEELLTMLATRLGAEPDGAAHSTPTEPDRLDVRPDARPADAARKRRSKVGLTLSAPY</sequence>
<gene>
    <name evidence="2" type="ORF">SPLIT_LOCUS2051</name>
</gene>
<dbReference type="AlphaFoldDB" id="A0A9P0HY60"/>